<dbReference type="EMBL" id="AP024718">
    <property type="protein sequence ID" value="BCX88602.1"/>
    <property type="molecule type" value="Genomic_DNA"/>
</dbReference>
<feature type="signal peptide" evidence="2">
    <location>
        <begin position="1"/>
        <end position="33"/>
    </location>
</feature>
<evidence type="ECO:0000313" key="4">
    <source>
        <dbReference type="Proteomes" id="UP001321450"/>
    </source>
</evidence>
<dbReference type="RefSeq" id="WP_286293788.1">
    <property type="nucleotide sequence ID" value="NZ_AP024718.1"/>
</dbReference>
<sequence>MNIMQSLRTFFKVKRPMLFFGITGFSLSGVSLAATPTENEAVRVGLTKNIERIGIKTAAKTFIIERVQDPAHTIPPPFDKTSWPCPPYYIQPIRAGGDDVVVLDVRLPLWRERGTLPLALNLSLTRFQQQPPPLVERHFGTRRRLSPPSASSGTGAACSPGCPSG</sequence>
<evidence type="ECO:0000313" key="3">
    <source>
        <dbReference type="EMBL" id="BCX88602.1"/>
    </source>
</evidence>
<dbReference type="Proteomes" id="UP001321450">
    <property type="component" value="Chromosome"/>
</dbReference>
<feature type="compositionally biased region" description="Low complexity" evidence="1">
    <location>
        <begin position="146"/>
        <end position="165"/>
    </location>
</feature>
<dbReference type="InterPro" id="IPR036873">
    <property type="entry name" value="Rhodanese-like_dom_sf"/>
</dbReference>
<dbReference type="KEGG" id="meiy:MIN45_P0971"/>
<gene>
    <name evidence="3" type="ORF">MIN45_P0971</name>
</gene>
<accession>A0AAU9C516</accession>
<keyword evidence="4" id="KW-1185">Reference proteome</keyword>
<feature type="chain" id="PRO_5043806931" evidence="2">
    <location>
        <begin position="34"/>
        <end position="165"/>
    </location>
</feature>
<dbReference type="SUPFAM" id="SSF52821">
    <property type="entry name" value="Rhodanese/Cell cycle control phosphatase"/>
    <property type="match status" value="1"/>
</dbReference>
<evidence type="ECO:0000256" key="2">
    <source>
        <dbReference type="SAM" id="SignalP"/>
    </source>
</evidence>
<organism evidence="3 4">
    <name type="scientific">Methylomarinovum tepidoasis</name>
    <dbReference type="NCBI Taxonomy" id="2840183"/>
    <lineage>
        <taxon>Bacteria</taxon>
        <taxon>Pseudomonadati</taxon>
        <taxon>Pseudomonadota</taxon>
        <taxon>Gammaproteobacteria</taxon>
        <taxon>Methylococcales</taxon>
        <taxon>Methylothermaceae</taxon>
        <taxon>Methylomarinovum</taxon>
    </lineage>
</organism>
<protein>
    <submittedName>
        <fullName evidence="3">Uncharacterized protein</fullName>
    </submittedName>
</protein>
<evidence type="ECO:0000256" key="1">
    <source>
        <dbReference type="SAM" id="MobiDB-lite"/>
    </source>
</evidence>
<name>A0AAU9C516_9GAMM</name>
<reference evidence="4" key="1">
    <citation type="journal article" date="2024" name="Int. J. Syst. Evol. Microbiol.">
        <title>Methylomarinovum tepidoasis sp. nov., a moderately thermophilic methanotroph of the family Methylothermaceae isolated from a deep-sea hydrothermal field.</title>
        <authorList>
            <person name="Hirayama H."/>
            <person name="Takaki Y."/>
            <person name="Abe M."/>
            <person name="Miyazaki M."/>
            <person name="Uematsu K."/>
            <person name="Matsui Y."/>
            <person name="Takai K."/>
        </authorList>
    </citation>
    <scope>NUCLEOTIDE SEQUENCE [LARGE SCALE GENOMIC DNA]</scope>
    <source>
        <strain evidence="4">IN45</strain>
    </source>
</reference>
<feature type="region of interest" description="Disordered" evidence="1">
    <location>
        <begin position="139"/>
        <end position="165"/>
    </location>
</feature>
<proteinExistence type="predicted"/>
<keyword evidence="2" id="KW-0732">Signal</keyword>
<dbReference type="AlphaFoldDB" id="A0AAU9C516"/>